<accession>A0A328E3X9</accession>
<dbReference type="Proteomes" id="UP000249390">
    <property type="component" value="Unassembled WGS sequence"/>
</dbReference>
<evidence type="ECO:0000313" key="3">
    <source>
        <dbReference type="Proteomes" id="UP000249390"/>
    </source>
</evidence>
<name>A0A328E3X9_9ASTE</name>
<sequence length="81" mass="9270">MKKNKERNYGVCHFLCACFVQDRSKVGAGTSPSALSARKTRGGQNAHTMSRRRWCSSEEWRRRHGGMRRRGEDDGAREEKG</sequence>
<feature type="region of interest" description="Disordered" evidence="1">
    <location>
        <begin position="27"/>
        <end position="81"/>
    </location>
</feature>
<protein>
    <submittedName>
        <fullName evidence="2">Uncharacterized protein</fullName>
    </submittedName>
</protein>
<dbReference type="PROSITE" id="PS51257">
    <property type="entry name" value="PROKAR_LIPOPROTEIN"/>
    <property type="match status" value="1"/>
</dbReference>
<keyword evidence="3" id="KW-1185">Reference proteome</keyword>
<proteinExistence type="predicted"/>
<reference evidence="2 3" key="1">
    <citation type="submission" date="2018-06" db="EMBL/GenBank/DDBJ databases">
        <title>The Genome of Cuscuta australis (Dodder) Provides Insight into the Evolution of Plant Parasitism.</title>
        <authorList>
            <person name="Liu H."/>
        </authorList>
    </citation>
    <scope>NUCLEOTIDE SEQUENCE [LARGE SCALE GENOMIC DNA]</scope>
    <source>
        <strain evidence="3">cv. Yunnan</strain>
        <tissue evidence="2">Vines</tissue>
    </source>
</reference>
<organism evidence="2 3">
    <name type="scientific">Cuscuta australis</name>
    <dbReference type="NCBI Taxonomy" id="267555"/>
    <lineage>
        <taxon>Eukaryota</taxon>
        <taxon>Viridiplantae</taxon>
        <taxon>Streptophyta</taxon>
        <taxon>Embryophyta</taxon>
        <taxon>Tracheophyta</taxon>
        <taxon>Spermatophyta</taxon>
        <taxon>Magnoliopsida</taxon>
        <taxon>eudicotyledons</taxon>
        <taxon>Gunneridae</taxon>
        <taxon>Pentapetalae</taxon>
        <taxon>asterids</taxon>
        <taxon>lamiids</taxon>
        <taxon>Solanales</taxon>
        <taxon>Convolvulaceae</taxon>
        <taxon>Cuscuteae</taxon>
        <taxon>Cuscuta</taxon>
        <taxon>Cuscuta subgen. Grammica</taxon>
        <taxon>Cuscuta sect. Cleistogrammica</taxon>
    </lineage>
</organism>
<gene>
    <name evidence="2" type="ORF">DM860_005539</name>
</gene>
<comment type="caution">
    <text evidence="2">The sequence shown here is derived from an EMBL/GenBank/DDBJ whole genome shotgun (WGS) entry which is preliminary data.</text>
</comment>
<dbReference type="AlphaFoldDB" id="A0A328E3X9"/>
<evidence type="ECO:0000313" key="2">
    <source>
        <dbReference type="EMBL" id="RAL51183.1"/>
    </source>
</evidence>
<feature type="compositionally biased region" description="Basic and acidic residues" evidence="1">
    <location>
        <begin position="69"/>
        <end position="81"/>
    </location>
</feature>
<evidence type="ECO:0000256" key="1">
    <source>
        <dbReference type="SAM" id="MobiDB-lite"/>
    </source>
</evidence>
<dbReference type="EMBL" id="NQVE01000054">
    <property type="protein sequence ID" value="RAL51183.1"/>
    <property type="molecule type" value="Genomic_DNA"/>
</dbReference>